<dbReference type="AlphaFoldDB" id="A0A498SZE3"/>
<feature type="non-terminal residue" evidence="1">
    <location>
        <position position="1"/>
    </location>
</feature>
<proteinExistence type="predicted"/>
<organism evidence="1 2">
    <name type="scientific">Acanthocheilonema viteae</name>
    <name type="common">Filarial nematode worm</name>
    <name type="synonym">Dipetalonema viteae</name>
    <dbReference type="NCBI Taxonomy" id="6277"/>
    <lineage>
        <taxon>Eukaryota</taxon>
        <taxon>Metazoa</taxon>
        <taxon>Ecdysozoa</taxon>
        <taxon>Nematoda</taxon>
        <taxon>Chromadorea</taxon>
        <taxon>Rhabditida</taxon>
        <taxon>Spirurina</taxon>
        <taxon>Spiruromorpha</taxon>
        <taxon>Filarioidea</taxon>
        <taxon>Onchocercidae</taxon>
        <taxon>Acanthocheilonema</taxon>
    </lineage>
</organism>
<reference evidence="1 2" key="1">
    <citation type="submission" date="2018-08" db="EMBL/GenBank/DDBJ databases">
        <authorList>
            <person name="Laetsch R D."/>
            <person name="Stevens L."/>
            <person name="Kumar S."/>
            <person name="Blaxter L. M."/>
        </authorList>
    </citation>
    <scope>NUCLEOTIDE SEQUENCE [LARGE SCALE GENOMIC DNA]</scope>
</reference>
<name>A0A498SZE3_ACAVI</name>
<evidence type="ECO:0000313" key="2">
    <source>
        <dbReference type="Proteomes" id="UP000276991"/>
    </source>
</evidence>
<dbReference type="EMBL" id="UPTC01006150">
    <property type="protein sequence ID" value="VBB35492.1"/>
    <property type="molecule type" value="Genomic_DNA"/>
</dbReference>
<accession>A0A498SZE3</accession>
<keyword evidence="2" id="KW-1185">Reference proteome</keyword>
<gene>
    <name evidence="1" type="ORF">NAV_LOCUS10283</name>
</gene>
<protein>
    <submittedName>
        <fullName evidence="1">Uncharacterized protein</fullName>
    </submittedName>
</protein>
<evidence type="ECO:0000313" key="1">
    <source>
        <dbReference type="EMBL" id="VBB35492.1"/>
    </source>
</evidence>
<dbReference type="Proteomes" id="UP000276991">
    <property type="component" value="Unassembled WGS sequence"/>
</dbReference>
<sequence>IATSNDKNGDDKSVGVSYAEINDDKLDWTADGFVKKFIH</sequence>